<evidence type="ECO:0000256" key="3">
    <source>
        <dbReference type="ARBA" id="ARBA00023163"/>
    </source>
</evidence>
<reference evidence="5" key="1">
    <citation type="submission" date="2022-11" db="EMBL/GenBank/DDBJ databases">
        <title>Robbsia betulipollinis sp. nov., isolated from pollen of birch (Betula pendula).</title>
        <authorList>
            <person name="Shi H."/>
            <person name="Ambika Manirajan B."/>
            <person name="Ratering S."/>
            <person name="Geissler-Plaum R."/>
            <person name="Schnell S."/>
        </authorList>
    </citation>
    <scope>NUCLEOTIDE SEQUENCE</scope>
    <source>
        <strain evidence="5">Bb-Pol-6</strain>
    </source>
</reference>
<sequence length="110" mass="12118">MLERDGAADPAAGTAFVVDALAPLFRLLGDPSRLSIVFVCLHEAVCVSEIARATGLSPSLVSHHLRLLRGARVVRGVRRGKQIFYTAADDHVRRMIDDMREHVVECPQDE</sequence>
<dbReference type="InterPro" id="IPR001845">
    <property type="entry name" value="HTH_ArsR_DNA-bd_dom"/>
</dbReference>
<dbReference type="PROSITE" id="PS50987">
    <property type="entry name" value="HTH_ARSR_2"/>
    <property type="match status" value="1"/>
</dbReference>
<dbReference type="Proteomes" id="UP001082899">
    <property type="component" value="Unassembled WGS sequence"/>
</dbReference>
<dbReference type="Pfam" id="PF01022">
    <property type="entry name" value="HTH_5"/>
    <property type="match status" value="1"/>
</dbReference>
<evidence type="ECO:0000259" key="4">
    <source>
        <dbReference type="PROSITE" id="PS50987"/>
    </source>
</evidence>
<keyword evidence="2" id="KW-0238">DNA-binding</keyword>
<proteinExistence type="predicted"/>
<dbReference type="EMBL" id="JAPMXC010000002">
    <property type="protein sequence ID" value="MCY0388036.1"/>
    <property type="molecule type" value="Genomic_DNA"/>
</dbReference>
<evidence type="ECO:0000313" key="5">
    <source>
        <dbReference type="EMBL" id="MCY0388036.1"/>
    </source>
</evidence>
<name>A0ABT3ZNE1_9BURK</name>
<evidence type="ECO:0000256" key="2">
    <source>
        <dbReference type="ARBA" id="ARBA00023125"/>
    </source>
</evidence>
<dbReference type="CDD" id="cd00090">
    <property type="entry name" value="HTH_ARSR"/>
    <property type="match status" value="1"/>
</dbReference>
<evidence type="ECO:0000313" key="6">
    <source>
        <dbReference type="Proteomes" id="UP001082899"/>
    </source>
</evidence>
<evidence type="ECO:0000256" key="1">
    <source>
        <dbReference type="ARBA" id="ARBA00023015"/>
    </source>
</evidence>
<keyword evidence="1" id="KW-0805">Transcription regulation</keyword>
<dbReference type="Gene3D" id="1.10.10.10">
    <property type="entry name" value="Winged helix-like DNA-binding domain superfamily/Winged helix DNA-binding domain"/>
    <property type="match status" value="1"/>
</dbReference>
<feature type="domain" description="HTH arsR-type" evidence="4">
    <location>
        <begin position="13"/>
        <end position="107"/>
    </location>
</feature>
<accession>A0ABT3ZNE1</accession>
<dbReference type="InterPro" id="IPR051011">
    <property type="entry name" value="Metal_resp_trans_reg"/>
</dbReference>
<dbReference type="SMART" id="SM00418">
    <property type="entry name" value="HTH_ARSR"/>
    <property type="match status" value="1"/>
</dbReference>
<keyword evidence="6" id="KW-1185">Reference proteome</keyword>
<dbReference type="InterPro" id="IPR036388">
    <property type="entry name" value="WH-like_DNA-bd_sf"/>
</dbReference>
<dbReference type="InterPro" id="IPR036390">
    <property type="entry name" value="WH_DNA-bd_sf"/>
</dbReference>
<protein>
    <submittedName>
        <fullName evidence="5">Metalloregulator ArsR/SmtB family transcription factor</fullName>
    </submittedName>
</protein>
<dbReference type="PANTHER" id="PTHR43132">
    <property type="entry name" value="ARSENICAL RESISTANCE OPERON REPRESSOR ARSR-RELATED"/>
    <property type="match status" value="1"/>
</dbReference>
<dbReference type="PANTHER" id="PTHR43132:SF2">
    <property type="entry name" value="ARSENICAL RESISTANCE OPERON REPRESSOR ARSR-RELATED"/>
    <property type="match status" value="1"/>
</dbReference>
<gene>
    <name evidence="5" type="ORF">OVY01_12470</name>
</gene>
<dbReference type="SUPFAM" id="SSF46785">
    <property type="entry name" value="Winged helix' DNA-binding domain"/>
    <property type="match status" value="1"/>
</dbReference>
<keyword evidence="3" id="KW-0804">Transcription</keyword>
<organism evidence="5 6">
    <name type="scientific">Robbsia betulipollinis</name>
    <dbReference type="NCBI Taxonomy" id="2981849"/>
    <lineage>
        <taxon>Bacteria</taxon>
        <taxon>Pseudomonadati</taxon>
        <taxon>Pseudomonadota</taxon>
        <taxon>Betaproteobacteria</taxon>
        <taxon>Burkholderiales</taxon>
        <taxon>Burkholderiaceae</taxon>
        <taxon>Robbsia</taxon>
    </lineage>
</organism>
<dbReference type="NCBIfam" id="NF033788">
    <property type="entry name" value="HTH_metalloreg"/>
    <property type="match status" value="1"/>
</dbReference>
<dbReference type="PRINTS" id="PR00778">
    <property type="entry name" value="HTHARSR"/>
</dbReference>
<comment type="caution">
    <text evidence="5">The sequence shown here is derived from an EMBL/GenBank/DDBJ whole genome shotgun (WGS) entry which is preliminary data.</text>
</comment>
<dbReference type="InterPro" id="IPR011991">
    <property type="entry name" value="ArsR-like_HTH"/>
</dbReference>